<dbReference type="PATRIC" id="fig|1125779.3.peg.544"/>
<evidence type="ECO:0000259" key="2">
    <source>
        <dbReference type="Pfam" id="PF00557"/>
    </source>
</evidence>
<dbReference type="PANTHER" id="PTHR46112:SF3">
    <property type="entry name" value="AMINOPEPTIDASE YPDF"/>
    <property type="match status" value="1"/>
</dbReference>
<feature type="compositionally biased region" description="Basic residues" evidence="1">
    <location>
        <begin position="1"/>
        <end position="11"/>
    </location>
</feature>
<sequence>MHLPARVRNHKCTATDPDPPLRTNAVGDRECNGARDRILGDGEHPLERTHRSVGQGGIVRVQEIVRVPRGHGVARLRNNEGQIRACNDVEGNHAPVGARRHEVDAHILRGDGVEKVRHREHHGPRLVVANDAAVADGSTCLTGRTGNRRGQRDEVGIHHDTRVTEPHHGTYKMIHMTETFDHSVYQRRLDMARTAIAERGLHGVIIGTGAELAYLTGSWISTHERFTALIIAADGTATLVAPGVDKGELNRSPVGEMDITIAGWADGENPYAIAATALGGDAHGATVGVGSSITADHLFRLREELPGATFVLATTVLKELFMRKDPEEIEWLRTAGKAIDNVFLQVPSLLQAGRTEREVAADIEKLILEGHDVVDFIIVGSGPNGANPHHDFSDRVLEAGDVVVVDLGGTVGPGYHSDCTRTFVVPGAEPSEDYTKFIPVLLRAQEEAVKAVRPGVTAEYVDSVARDIISEAGYGNAYFHRTGHGIGLSMHEDPFIIAGNTMPLEEGMTFSIEPGIYLTGNVGARIEDIVVVTADGCERLNNSPRA</sequence>
<dbReference type="eggNOG" id="COG0006">
    <property type="taxonomic scope" value="Bacteria"/>
</dbReference>
<feature type="domain" description="Peptidase M24" evidence="2">
    <location>
        <begin position="331"/>
        <end position="534"/>
    </location>
</feature>
<dbReference type="InterPro" id="IPR036005">
    <property type="entry name" value="Creatinase/aminopeptidase-like"/>
</dbReference>
<evidence type="ECO:0000256" key="1">
    <source>
        <dbReference type="SAM" id="MobiDB-lite"/>
    </source>
</evidence>
<dbReference type="InterPro" id="IPR050659">
    <property type="entry name" value="Peptidase_M24B"/>
</dbReference>
<dbReference type="Pfam" id="PF00557">
    <property type="entry name" value="Peptidase_M24"/>
    <property type="match status" value="1"/>
</dbReference>
<feature type="domain" description="Creatinase N-terminal" evidence="3">
    <location>
        <begin position="188"/>
        <end position="320"/>
    </location>
</feature>
<reference evidence="4 5" key="1">
    <citation type="submission" date="2013-05" db="EMBL/GenBank/DDBJ databases">
        <title>The Genome Sequence of Corynebacterium pyruviciproducens 1773O (ATCC BAA-1742).</title>
        <authorList>
            <consortium name="The Broad Institute Genomics Platform"/>
            <person name="Earl A."/>
            <person name="Ward D."/>
            <person name="Feldgarden M."/>
            <person name="Gevers D."/>
            <person name="Tong J."/>
            <person name="Walker B."/>
            <person name="Young S."/>
            <person name="Zeng Q."/>
            <person name="Gargeya S."/>
            <person name="Fitzgerald M."/>
            <person name="Haas B."/>
            <person name="Abouelleil A."/>
            <person name="Allen A.W."/>
            <person name="Alvarado L."/>
            <person name="Arachchi H.M."/>
            <person name="Berlin A.M."/>
            <person name="Chapman S.B."/>
            <person name="Gainer-Dewar J."/>
            <person name="Goldberg J."/>
            <person name="Griggs A."/>
            <person name="Gujja S."/>
            <person name="Hansen M."/>
            <person name="Howarth C."/>
            <person name="Imamovic A."/>
            <person name="Ireland A."/>
            <person name="Larimer J."/>
            <person name="McCowan C."/>
            <person name="Murphy C."/>
            <person name="Pearson M."/>
            <person name="Poon T.W."/>
            <person name="Priest M."/>
            <person name="Roberts A."/>
            <person name="Saif S."/>
            <person name="Shea T."/>
            <person name="Sisk P."/>
            <person name="Sykes S."/>
            <person name="Wortman J."/>
            <person name="Nusbaum C."/>
            <person name="Birren B."/>
        </authorList>
    </citation>
    <scope>NUCLEOTIDE SEQUENCE [LARGE SCALE GENOMIC DNA]</scope>
    <source>
        <strain evidence="4 5">ATCC BAA-1742</strain>
    </source>
</reference>
<dbReference type="Proteomes" id="UP000014408">
    <property type="component" value="Unassembled WGS sequence"/>
</dbReference>
<dbReference type="STRING" id="1125779.HMPREF1219_00558"/>
<dbReference type="HOGENOM" id="CLU_017266_4_1_11"/>
<dbReference type="Gene3D" id="3.40.350.10">
    <property type="entry name" value="Creatinase/prolidase N-terminal domain"/>
    <property type="match status" value="1"/>
</dbReference>
<dbReference type="InterPro" id="IPR029149">
    <property type="entry name" value="Creatin/AminoP/Spt16_N"/>
</dbReference>
<organism evidence="4 5">
    <name type="scientific">Corynebacterium pyruviciproducens ATCC BAA-1742</name>
    <dbReference type="NCBI Taxonomy" id="1125779"/>
    <lineage>
        <taxon>Bacteria</taxon>
        <taxon>Bacillati</taxon>
        <taxon>Actinomycetota</taxon>
        <taxon>Actinomycetes</taxon>
        <taxon>Mycobacteriales</taxon>
        <taxon>Corynebacteriaceae</taxon>
        <taxon>Corynebacterium</taxon>
    </lineage>
</organism>
<comment type="caution">
    <text evidence="4">The sequence shown here is derived from an EMBL/GenBank/DDBJ whole genome shotgun (WGS) entry which is preliminary data.</text>
</comment>
<dbReference type="InterPro" id="IPR000994">
    <property type="entry name" value="Pept_M24"/>
</dbReference>
<evidence type="ECO:0000313" key="5">
    <source>
        <dbReference type="Proteomes" id="UP000014408"/>
    </source>
</evidence>
<evidence type="ECO:0000259" key="3">
    <source>
        <dbReference type="Pfam" id="PF01321"/>
    </source>
</evidence>
<proteinExistence type="predicted"/>
<name>S2Z789_9CORY</name>
<dbReference type="InterPro" id="IPR000587">
    <property type="entry name" value="Creatinase_N"/>
</dbReference>
<gene>
    <name evidence="4" type="ORF">HMPREF1219_00558</name>
</gene>
<dbReference type="EMBL" id="ATBY01000009">
    <property type="protein sequence ID" value="EPD70125.1"/>
    <property type="molecule type" value="Genomic_DNA"/>
</dbReference>
<accession>S2Z789</accession>
<dbReference type="SUPFAM" id="SSF53092">
    <property type="entry name" value="Creatinase/prolidase N-terminal domain"/>
    <property type="match status" value="1"/>
</dbReference>
<feature type="region of interest" description="Disordered" evidence="1">
    <location>
        <begin position="1"/>
        <end position="21"/>
    </location>
</feature>
<dbReference type="SUPFAM" id="SSF55920">
    <property type="entry name" value="Creatinase/aminopeptidase"/>
    <property type="match status" value="1"/>
</dbReference>
<dbReference type="Gene3D" id="3.90.230.10">
    <property type="entry name" value="Creatinase/methionine aminopeptidase superfamily"/>
    <property type="match status" value="1"/>
</dbReference>
<dbReference type="PANTHER" id="PTHR46112">
    <property type="entry name" value="AMINOPEPTIDASE"/>
    <property type="match status" value="1"/>
</dbReference>
<evidence type="ECO:0008006" key="6">
    <source>
        <dbReference type="Google" id="ProtNLM"/>
    </source>
</evidence>
<protein>
    <recommendedName>
        <fullName evidence="6">Peptidase M24 domain-containing protein</fullName>
    </recommendedName>
</protein>
<dbReference type="Pfam" id="PF01321">
    <property type="entry name" value="Creatinase_N"/>
    <property type="match status" value="1"/>
</dbReference>
<keyword evidence="5" id="KW-1185">Reference proteome</keyword>
<dbReference type="AlphaFoldDB" id="S2Z789"/>
<evidence type="ECO:0000313" key="4">
    <source>
        <dbReference type="EMBL" id="EPD70125.1"/>
    </source>
</evidence>